<name>A0AA37HND5_9HYPH</name>
<feature type="region of interest" description="Disordered" evidence="2">
    <location>
        <begin position="1"/>
        <end position="27"/>
    </location>
</feature>
<feature type="domain" description="ParB-like N-terminal" evidence="3">
    <location>
        <begin position="31"/>
        <end position="127"/>
    </location>
</feature>
<dbReference type="InterPro" id="IPR050336">
    <property type="entry name" value="Chromosome_partition/occlusion"/>
</dbReference>
<dbReference type="PANTHER" id="PTHR33375">
    <property type="entry name" value="CHROMOSOME-PARTITIONING PROTEIN PARB-RELATED"/>
    <property type="match status" value="1"/>
</dbReference>
<dbReference type="Proteomes" id="UP001055108">
    <property type="component" value="Unassembled WGS sequence"/>
</dbReference>
<dbReference type="GO" id="GO:0007059">
    <property type="term" value="P:chromosome segregation"/>
    <property type="evidence" value="ECO:0007669"/>
    <property type="project" value="TreeGrafter"/>
</dbReference>
<dbReference type="Pfam" id="PF02195">
    <property type="entry name" value="ParB_N"/>
    <property type="match status" value="1"/>
</dbReference>
<reference evidence="4" key="1">
    <citation type="journal article" date="2016" name="Front. Microbiol.">
        <title>Genome Sequence of the Piezophilic, Mesophilic Sulfate-Reducing Bacterium Desulfovibrio indicus J2T.</title>
        <authorList>
            <person name="Cao J."/>
            <person name="Maignien L."/>
            <person name="Shao Z."/>
            <person name="Alain K."/>
            <person name="Jebbar M."/>
        </authorList>
    </citation>
    <scope>NUCLEOTIDE SEQUENCE</scope>
    <source>
        <strain evidence="4">NBRC 103626</strain>
    </source>
</reference>
<evidence type="ECO:0000259" key="3">
    <source>
        <dbReference type="SMART" id="SM00470"/>
    </source>
</evidence>
<dbReference type="InterPro" id="IPR004437">
    <property type="entry name" value="ParB/RepB/Spo0J"/>
</dbReference>
<evidence type="ECO:0000313" key="4">
    <source>
        <dbReference type="EMBL" id="GJD77962.1"/>
    </source>
</evidence>
<reference evidence="4" key="2">
    <citation type="submission" date="2021-08" db="EMBL/GenBank/DDBJ databases">
        <authorList>
            <person name="Tani A."/>
            <person name="Ola A."/>
            <person name="Ogura Y."/>
            <person name="Katsura K."/>
            <person name="Hayashi T."/>
        </authorList>
    </citation>
    <scope>NUCLEOTIDE SEQUENCE</scope>
    <source>
        <strain evidence="4">NBRC 103626</strain>
    </source>
</reference>
<evidence type="ECO:0000256" key="1">
    <source>
        <dbReference type="ARBA" id="ARBA00006295"/>
    </source>
</evidence>
<dbReference type="EMBL" id="BPQM01000026">
    <property type="protein sequence ID" value="GJD77962.1"/>
    <property type="molecule type" value="Genomic_DNA"/>
</dbReference>
<dbReference type="SUPFAM" id="SSF110849">
    <property type="entry name" value="ParB/Sulfiredoxin"/>
    <property type="match status" value="1"/>
</dbReference>
<evidence type="ECO:0000256" key="2">
    <source>
        <dbReference type="SAM" id="MobiDB-lite"/>
    </source>
</evidence>
<keyword evidence="5" id="KW-1185">Reference proteome</keyword>
<feature type="compositionally biased region" description="Basic residues" evidence="2">
    <location>
        <begin position="614"/>
        <end position="623"/>
    </location>
</feature>
<dbReference type="Gene3D" id="1.10.10.2830">
    <property type="match status" value="1"/>
</dbReference>
<proteinExistence type="inferred from homology"/>
<dbReference type="SMART" id="SM00470">
    <property type="entry name" value="ParB"/>
    <property type="match status" value="1"/>
</dbReference>
<accession>A0AA37HND5</accession>
<evidence type="ECO:0000313" key="5">
    <source>
        <dbReference type="Proteomes" id="UP001055108"/>
    </source>
</evidence>
<dbReference type="RefSeq" id="WP_238301693.1">
    <property type="nucleotide sequence ID" value="NZ_BPQM01000026.1"/>
</dbReference>
<dbReference type="PANTHER" id="PTHR33375:SF7">
    <property type="entry name" value="CHROMOSOME 2-PARTITIONING PROTEIN PARB-RELATED"/>
    <property type="match status" value="1"/>
</dbReference>
<protein>
    <submittedName>
        <fullName evidence="4">Nucleoid occlusion protein</fullName>
    </submittedName>
</protein>
<dbReference type="CDD" id="cd16406">
    <property type="entry name" value="ParB_N_like"/>
    <property type="match status" value="1"/>
</dbReference>
<dbReference type="SUPFAM" id="SSF109709">
    <property type="entry name" value="KorB DNA-binding domain-like"/>
    <property type="match status" value="1"/>
</dbReference>
<gene>
    <name evidence="4" type="primary">noc</name>
    <name evidence="4" type="ORF">NBEOAGPD_1174</name>
</gene>
<dbReference type="NCBIfam" id="TIGR00180">
    <property type="entry name" value="parB_part"/>
    <property type="match status" value="1"/>
</dbReference>
<dbReference type="GO" id="GO:0005694">
    <property type="term" value="C:chromosome"/>
    <property type="evidence" value="ECO:0007669"/>
    <property type="project" value="TreeGrafter"/>
</dbReference>
<dbReference type="AlphaFoldDB" id="A0AA37HND5"/>
<feature type="region of interest" description="Disordered" evidence="2">
    <location>
        <begin position="606"/>
        <end position="634"/>
    </location>
</feature>
<comment type="caution">
    <text evidence="4">The sequence shown here is derived from an EMBL/GenBank/DDBJ whole genome shotgun (WGS) entry which is preliminary data.</text>
</comment>
<comment type="similarity">
    <text evidence="1">Belongs to the ParB family.</text>
</comment>
<organism evidence="4 5">
    <name type="scientific">Methylobacterium gregans</name>
    <dbReference type="NCBI Taxonomy" id="374424"/>
    <lineage>
        <taxon>Bacteria</taxon>
        <taxon>Pseudomonadati</taxon>
        <taxon>Pseudomonadota</taxon>
        <taxon>Alphaproteobacteria</taxon>
        <taxon>Hyphomicrobiales</taxon>
        <taxon>Methylobacteriaceae</taxon>
        <taxon>Methylobacterium</taxon>
    </lineage>
</organism>
<sequence>MTERTGTRAAKAKPQKFPQAGTSTVPLSSLQFGHTDDAVGVNARVVDRDQGLDELAASILAHGLIQPLMVRPDAGASFTVVAGNRRLAALRQLVEAGKLADADPRVSVVVRDLQDGEALEISLAENLARLPLHPVDQFEVFARLGTGPNAIGEEAIATRFGIERKEVRQRLALGRLAPEILAAWRSGEIRAESAQAFTLARNMDHQREVFEKLQQGDQLQSYHIQAAFSQNVERADSRFVKFVGLDTYTAAGGTVRADLFSDRQDLTRPDILHRLVQQKIETIAEQLRAEGWSWVSLRDDLAQDHYRWERLQPADLQFTKEEETELARIQERQEEQDCHGAEYTRLNQRARTIESEVEARAFTPEERSRAGAIINIGYDGDVGITRGVVAPGAAPAATSAAAEEVEAGPKPISAALAQGLSEQLSNAIAAGLATDRDLALSVVLASFLTTLGSPCIVRHNGRGAGPLEERIGDLRMGKFGDVLQTLSAMPTPHRLDVLAAVAGAAIDASVSARGGNTASAKGVDMRAIDAIVGSIDADEMRQQLACQFDAEAYFTAATKAHAIAALVEIHGRNTCISPKKGDIAGLAAIEAKKHGWLPPELRTVHYDGPGAAKPKAKKTTRRKAAAEPVLQAAE</sequence>
<dbReference type="GO" id="GO:0003677">
    <property type="term" value="F:DNA binding"/>
    <property type="evidence" value="ECO:0007669"/>
    <property type="project" value="InterPro"/>
</dbReference>
<dbReference type="Gene3D" id="3.90.1530.30">
    <property type="match status" value="1"/>
</dbReference>
<dbReference type="InterPro" id="IPR003115">
    <property type="entry name" value="ParB_N"/>
</dbReference>
<dbReference type="InterPro" id="IPR036086">
    <property type="entry name" value="ParB/Sulfiredoxin_sf"/>
</dbReference>